<evidence type="ECO:0000256" key="1">
    <source>
        <dbReference type="ARBA" id="ARBA00022737"/>
    </source>
</evidence>
<sequence length="602" mass="64932">MIGAIRIAADTLAMKVLRLCCLGISVLLVSQAWADSCKLEKYGTLPVDMENGRATTMVKINGSDTRFALDTGAFFSIMSNANASSLGLKLRPMPFGFHIMGIGGAANAQYASVKEFGILGTTLKNVDFLVGGTDPGYGLLGANLLDFADLEIDMAHGKFTLFQVDGCNKAALAYWSTGRDFFMADTEPSDNRNDRRTFFNVTINGKHVRAVLDSGAYATVLTRSAAERVGIDINAPDVKRNFITYGFGAKSVKAWIVRVDSFSVGTETIQHSQMQVIDGSLGDTRTDMLLGLDYLLAHHMFIANSQRKAYFTYNGGRVFAYADAPNDGDKSDAGSAASGNDTTLKTAPDYALRGEAYLSRGEPKAAIADLNEAIRMAPDQADYYVARARALWADKQSDAALTDLNKSLSMNSKNLDALLLRARIHFTHKDRTSAEADVAAASPLAPAGSPQARSIAAMYIQLDQPGAALPMLDDWIRLHSNDAQLGSVLNERCWARGLSNQMLDDALNDCHKAIKRDGENPAYLDSLGLVELRLGHYPESIKAYEQAIAKMPRSAWSRYGLGLAKIRSGQMDAGNADLVAARALDSGIEARATKYGLTVAGP</sequence>
<comment type="caution">
    <text evidence="6">The sequence shown here is derived from an EMBL/GenBank/DDBJ whole genome shotgun (WGS) entry which is preliminary data.</text>
</comment>
<dbReference type="Gene3D" id="1.25.40.10">
    <property type="entry name" value="Tetratricopeptide repeat domain"/>
    <property type="match status" value="2"/>
</dbReference>
<dbReference type="Pfam" id="PF13650">
    <property type="entry name" value="Asp_protease_2"/>
    <property type="match status" value="2"/>
</dbReference>
<dbReference type="InterPro" id="IPR001995">
    <property type="entry name" value="Peptidase_A2_cat"/>
</dbReference>
<evidence type="ECO:0000256" key="2">
    <source>
        <dbReference type="ARBA" id="ARBA00022801"/>
    </source>
</evidence>
<dbReference type="SMART" id="SM00028">
    <property type="entry name" value="TPR"/>
    <property type="match status" value="3"/>
</dbReference>
<name>A0ABQ5XR45_9GAMM</name>
<evidence type="ECO:0000313" key="6">
    <source>
        <dbReference type="EMBL" id="GLQ93503.1"/>
    </source>
</evidence>
<dbReference type="InterPro" id="IPR019734">
    <property type="entry name" value="TPR_rpt"/>
</dbReference>
<evidence type="ECO:0000259" key="5">
    <source>
        <dbReference type="PROSITE" id="PS50175"/>
    </source>
</evidence>
<evidence type="ECO:0000313" key="7">
    <source>
        <dbReference type="Proteomes" id="UP001156670"/>
    </source>
</evidence>
<dbReference type="EMBL" id="BSOB01000018">
    <property type="protein sequence ID" value="GLQ93503.1"/>
    <property type="molecule type" value="Genomic_DNA"/>
</dbReference>
<dbReference type="Proteomes" id="UP001156670">
    <property type="component" value="Unassembled WGS sequence"/>
</dbReference>
<dbReference type="RefSeq" id="WP_284321212.1">
    <property type="nucleotide sequence ID" value="NZ_BSOB01000018.1"/>
</dbReference>
<protein>
    <recommendedName>
        <fullName evidence="5">Peptidase A2 domain-containing protein</fullName>
    </recommendedName>
</protein>
<keyword evidence="7" id="KW-1185">Reference proteome</keyword>
<dbReference type="InterPro" id="IPR034122">
    <property type="entry name" value="Retropepsin-like_bacterial"/>
</dbReference>
<dbReference type="PANTHER" id="PTHR44858:SF1">
    <property type="entry name" value="UDP-N-ACETYLGLUCOSAMINE--PEPTIDE N-ACETYLGLUCOSAMINYLTRANSFERASE SPINDLY-RELATED"/>
    <property type="match status" value="1"/>
</dbReference>
<evidence type="ECO:0000256" key="3">
    <source>
        <dbReference type="ARBA" id="ARBA00022803"/>
    </source>
</evidence>
<gene>
    <name evidence="6" type="ORF">GCM10007901_24540</name>
</gene>
<keyword evidence="2" id="KW-0378">Hydrolase</keyword>
<evidence type="ECO:0000256" key="4">
    <source>
        <dbReference type="PROSITE-ProRule" id="PRU00339"/>
    </source>
</evidence>
<feature type="repeat" description="TPR" evidence="4">
    <location>
        <begin position="347"/>
        <end position="380"/>
    </location>
</feature>
<dbReference type="InterPro" id="IPR021109">
    <property type="entry name" value="Peptidase_aspartic_dom_sf"/>
</dbReference>
<dbReference type="Gene3D" id="2.40.70.10">
    <property type="entry name" value="Acid Proteases"/>
    <property type="match status" value="2"/>
</dbReference>
<dbReference type="InterPro" id="IPR050498">
    <property type="entry name" value="Ycf3"/>
</dbReference>
<dbReference type="PANTHER" id="PTHR44858">
    <property type="entry name" value="TETRATRICOPEPTIDE REPEAT PROTEIN 6"/>
    <property type="match status" value="1"/>
</dbReference>
<accession>A0ABQ5XR45</accession>
<reference evidence="7" key="1">
    <citation type="journal article" date="2019" name="Int. J. Syst. Evol. Microbiol.">
        <title>The Global Catalogue of Microorganisms (GCM) 10K type strain sequencing project: providing services to taxonomists for standard genome sequencing and annotation.</title>
        <authorList>
            <consortium name="The Broad Institute Genomics Platform"/>
            <consortium name="The Broad Institute Genome Sequencing Center for Infectious Disease"/>
            <person name="Wu L."/>
            <person name="Ma J."/>
        </authorList>
    </citation>
    <scope>NUCLEOTIDE SEQUENCE [LARGE SCALE GENOMIC DNA]</scope>
    <source>
        <strain evidence="7">NBRC 111980</strain>
    </source>
</reference>
<dbReference type="InterPro" id="IPR011990">
    <property type="entry name" value="TPR-like_helical_dom_sf"/>
</dbReference>
<keyword evidence="3 4" id="KW-0802">TPR repeat</keyword>
<dbReference type="PROSITE" id="PS50005">
    <property type="entry name" value="TPR"/>
    <property type="match status" value="2"/>
</dbReference>
<proteinExistence type="predicted"/>
<dbReference type="PROSITE" id="PS50175">
    <property type="entry name" value="ASP_PROT_RETROV"/>
    <property type="match status" value="1"/>
</dbReference>
<dbReference type="Pfam" id="PF13432">
    <property type="entry name" value="TPR_16"/>
    <property type="match status" value="2"/>
</dbReference>
<feature type="domain" description="Peptidase A2" evidence="5">
    <location>
        <begin position="65"/>
        <end position="144"/>
    </location>
</feature>
<dbReference type="SUPFAM" id="SSF50630">
    <property type="entry name" value="Acid proteases"/>
    <property type="match status" value="2"/>
</dbReference>
<organism evidence="6 7">
    <name type="scientific">Dyella acidisoli</name>
    <dbReference type="NCBI Taxonomy" id="1867834"/>
    <lineage>
        <taxon>Bacteria</taxon>
        <taxon>Pseudomonadati</taxon>
        <taxon>Pseudomonadota</taxon>
        <taxon>Gammaproteobacteria</taxon>
        <taxon>Lysobacterales</taxon>
        <taxon>Rhodanobacteraceae</taxon>
        <taxon>Dyella</taxon>
    </lineage>
</organism>
<keyword evidence="1" id="KW-0677">Repeat</keyword>
<dbReference type="CDD" id="cd05483">
    <property type="entry name" value="retropepsin_like_bacteria"/>
    <property type="match status" value="2"/>
</dbReference>
<dbReference type="SUPFAM" id="SSF48452">
    <property type="entry name" value="TPR-like"/>
    <property type="match status" value="1"/>
</dbReference>
<feature type="repeat" description="TPR" evidence="4">
    <location>
        <begin position="521"/>
        <end position="554"/>
    </location>
</feature>